<dbReference type="Pfam" id="PF04993">
    <property type="entry name" value="TfoX_N"/>
    <property type="match status" value="1"/>
</dbReference>
<feature type="compositionally biased region" description="Basic residues" evidence="1">
    <location>
        <begin position="139"/>
        <end position="158"/>
    </location>
</feature>
<dbReference type="PANTHER" id="PTHR36121">
    <property type="entry name" value="PROTEIN SXY"/>
    <property type="match status" value="1"/>
</dbReference>
<dbReference type="EMBL" id="JAPNKA010000001">
    <property type="protein sequence ID" value="MCY1082457.1"/>
    <property type="molecule type" value="Genomic_DNA"/>
</dbReference>
<dbReference type="Gene3D" id="3.30.1460.30">
    <property type="entry name" value="YgaC/TfoX-N like chaperone"/>
    <property type="match status" value="1"/>
</dbReference>
<reference evidence="3 4" key="1">
    <citation type="submission" date="2022-11" db="EMBL/GenBank/DDBJ databases">
        <title>Minimal conservation of predation-associated metabolite biosynthetic gene clusters underscores biosynthetic potential of Myxococcota including descriptions for ten novel species: Archangium lansinium sp. nov., Myxococcus landrumus sp. nov., Nannocystis bai.</title>
        <authorList>
            <person name="Ahearne A."/>
            <person name="Stevens C."/>
            <person name="Phillips K."/>
        </authorList>
    </citation>
    <scope>NUCLEOTIDE SEQUENCE [LARGE SCALE GENOMIC DNA]</scope>
    <source>
        <strain evidence="3 4">MIWBW</strain>
    </source>
</reference>
<dbReference type="Proteomes" id="UP001207654">
    <property type="component" value="Unassembled WGS sequence"/>
</dbReference>
<evidence type="ECO:0000313" key="4">
    <source>
        <dbReference type="Proteomes" id="UP001207654"/>
    </source>
</evidence>
<dbReference type="InterPro" id="IPR047525">
    <property type="entry name" value="TfoX-like"/>
</dbReference>
<protein>
    <submittedName>
        <fullName evidence="3">TfoX/Sxy family protein</fullName>
    </submittedName>
</protein>
<feature type="compositionally biased region" description="Low complexity" evidence="1">
    <location>
        <begin position="127"/>
        <end position="138"/>
    </location>
</feature>
<feature type="region of interest" description="Disordered" evidence="1">
    <location>
        <begin position="107"/>
        <end position="158"/>
    </location>
</feature>
<evidence type="ECO:0000259" key="2">
    <source>
        <dbReference type="Pfam" id="PF04993"/>
    </source>
</evidence>
<keyword evidence="4" id="KW-1185">Reference proteome</keyword>
<comment type="caution">
    <text evidence="3">The sequence shown here is derived from an EMBL/GenBank/DDBJ whole genome shotgun (WGS) entry which is preliminary data.</text>
</comment>
<sequence>MARMDSYVEYTLELLEPLGPVQARAMFGGWGVYYGGRMIGLIVEDRLYLKTDDTTRPDFEAAGGEPFVYDSGKGKPVTMSYWTPPADASDDAHALLPWARRAVDAALRAAQKKPAAKKKSAPEKAKTATPKKQAPAKKPAAKKPAAKKPAAKRSSRRA</sequence>
<accession>A0ABT4AL71</accession>
<dbReference type="RefSeq" id="WP_267541023.1">
    <property type="nucleotide sequence ID" value="NZ_JAPNKA010000001.1"/>
</dbReference>
<evidence type="ECO:0000256" key="1">
    <source>
        <dbReference type="SAM" id="MobiDB-lite"/>
    </source>
</evidence>
<gene>
    <name evidence="3" type="ORF">OV287_49225</name>
</gene>
<dbReference type="PANTHER" id="PTHR36121:SF1">
    <property type="entry name" value="PROTEIN SXY"/>
    <property type="match status" value="1"/>
</dbReference>
<feature type="compositionally biased region" description="Basic residues" evidence="1">
    <location>
        <begin position="110"/>
        <end position="119"/>
    </location>
</feature>
<feature type="domain" description="TfoX N-terminal" evidence="2">
    <location>
        <begin position="13"/>
        <end position="106"/>
    </location>
</feature>
<organism evidence="3 4">
    <name type="scientific">Archangium lansingense</name>
    <dbReference type="NCBI Taxonomy" id="2995310"/>
    <lineage>
        <taxon>Bacteria</taxon>
        <taxon>Pseudomonadati</taxon>
        <taxon>Myxococcota</taxon>
        <taxon>Myxococcia</taxon>
        <taxon>Myxococcales</taxon>
        <taxon>Cystobacterineae</taxon>
        <taxon>Archangiaceae</taxon>
        <taxon>Archangium</taxon>
    </lineage>
</organism>
<dbReference type="InterPro" id="IPR007076">
    <property type="entry name" value="TfoX_N"/>
</dbReference>
<evidence type="ECO:0000313" key="3">
    <source>
        <dbReference type="EMBL" id="MCY1082457.1"/>
    </source>
</evidence>
<proteinExistence type="predicted"/>
<name>A0ABT4AL71_9BACT</name>
<dbReference type="SUPFAM" id="SSF159894">
    <property type="entry name" value="YgaC/TfoX-N like"/>
    <property type="match status" value="1"/>
</dbReference>